<evidence type="ECO:0000313" key="3">
    <source>
        <dbReference type="Proteomes" id="UP000610303"/>
    </source>
</evidence>
<comment type="caution">
    <text evidence="2">The sequence shown here is derived from an EMBL/GenBank/DDBJ whole genome shotgun (WGS) entry which is preliminary data.</text>
</comment>
<evidence type="ECO:0000313" key="2">
    <source>
        <dbReference type="EMBL" id="GGR12346.1"/>
    </source>
</evidence>
<feature type="transmembrane region" description="Helical" evidence="1">
    <location>
        <begin position="130"/>
        <end position="152"/>
    </location>
</feature>
<sequence length="209" mass="21619">MRTNITPNTAHAIKLADAVSLWLFAAAGAVIAAWVTSSAVGRIIEVLPNRDVAVLATFAGTPAEAPIGPDGAPVTVALDQAVLTVPALPAASQWAIVVQQLVLMVAVIVGVAALVWLIRNVARGVVFCRTNTVLVVTAGFVGLGGFVAVPFFGNMAANGGFAVLSDRTFDNVIMSVNPFALVLWAFAVALLGTVFSIGERLQRDTEGLV</sequence>
<evidence type="ECO:0008006" key="4">
    <source>
        <dbReference type="Google" id="ProtNLM"/>
    </source>
</evidence>
<evidence type="ECO:0000256" key="1">
    <source>
        <dbReference type="SAM" id="Phobius"/>
    </source>
</evidence>
<accession>A0A918C9B8</accession>
<dbReference type="RefSeq" id="WP_189083359.1">
    <property type="nucleotide sequence ID" value="NZ_BMRJ01000001.1"/>
</dbReference>
<keyword evidence="1" id="KW-1133">Transmembrane helix</keyword>
<gene>
    <name evidence="2" type="ORF">GCM10010196_00950</name>
</gene>
<dbReference type="AlphaFoldDB" id="A0A918C9B8"/>
<feature type="transmembrane region" description="Helical" evidence="1">
    <location>
        <begin position="172"/>
        <end position="195"/>
    </location>
</feature>
<feature type="transmembrane region" description="Helical" evidence="1">
    <location>
        <begin position="94"/>
        <end position="118"/>
    </location>
</feature>
<keyword evidence="1" id="KW-0472">Membrane</keyword>
<keyword evidence="3" id="KW-1185">Reference proteome</keyword>
<protein>
    <recommendedName>
        <fullName evidence="4">DUF2975 domain-containing protein</fullName>
    </recommendedName>
</protein>
<proteinExistence type="predicted"/>
<reference evidence="2" key="1">
    <citation type="journal article" date="2014" name="Int. J. Syst. Evol. Microbiol.">
        <title>Complete genome sequence of Corynebacterium casei LMG S-19264T (=DSM 44701T), isolated from a smear-ripened cheese.</title>
        <authorList>
            <consortium name="US DOE Joint Genome Institute (JGI-PGF)"/>
            <person name="Walter F."/>
            <person name="Albersmeier A."/>
            <person name="Kalinowski J."/>
            <person name="Ruckert C."/>
        </authorList>
    </citation>
    <scope>NUCLEOTIDE SEQUENCE</scope>
    <source>
        <strain evidence="2">JCM 3346</strain>
    </source>
</reference>
<dbReference type="EMBL" id="BMRJ01000001">
    <property type="protein sequence ID" value="GGR12346.1"/>
    <property type="molecule type" value="Genomic_DNA"/>
</dbReference>
<dbReference type="Proteomes" id="UP000610303">
    <property type="component" value="Unassembled WGS sequence"/>
</dbReference>
<organism evidence="2 3">
    <name type="scientific">Agromyces mediolanus</name>
    <name type="common">Corynebacterium mediolanum</name>
    <dbReference type="NCBI Taxonomy" id="41986"/>
    <lineage>
        <taxon>Bacteria</taxon>
        <taxon>Bacillati</taxon>
        <taxon>Actinomycetota</taxon>
        <taxon>Actinomycetes</taxon>
        <taxon>Micrococcales</taxon>
        <taxon>Microbacteriaceae</taxon>
        <taxon>Agromyces</taxon>
    </lineage>
</organism>
<name>A0A918C9B8_AGRME</name>
<keyword evidence="1" id="KW-0812">Transmembrane</keyword>
<reference evidence="2" key="2">
    <citation type="submission" date="2020-09" db="EMBL/GenBank/DDBJ databases">
        <authorList>
            <person name="Sun Q."/>
            <person name="Ohkuma M."/>
        </authorList>
    </citation>
    <scope>NUCLEOTIDE SEQUENCE</scope>
    <source>
        <strain evidence="2">JCM 3346</strain>
    </source>
</reference>
<feature type="transmembrane region" description="Helical" evidence="1">
    <location>
        <begin position="21"/>
        <end position="44"/>
    </location>
</feature>